<dbReference type="Pfam" id="PF03719">
    <property type="entry name" value="Ribosomal_S5_C"/>
    <property type="match status" value="1"/>
</dbReference>
<evidence type="ECO:0000256" key="2">
    <source>
        <dbReference type="ARBA" id="ARBA00022980"/>
    </source>
</evidence>
<dbReference type="Proteomes" id="UP000092124">
    <property type="component" value="Unassembled WGS sequence"/>
</dbReference>
<evidence type="ECO:0000313" key="8">
    <source>
        <dbReference type="Proteomes" id="UP000092124"/>
    </source>
</evidence>
<name>A0A1A6HZL8_NEOLE</name>
<dbReference type="OrthoDB" id="10253125at2759"/>
<sequence>KLLVNETVKLHTVPCKVTGHCGSVLDHIIPVPRSTDFTSAPVPKKLLMVASVDDCYTSVRGCTATLGNFIKAIFEAISKTYCYLSSGKR</sequence>
<dbReference type="InterPro" id="IPR020568">
    <property type="entry name" value="Ribosomal_Su5_D2-typ_SF"/>
</dbReference>
<evidence type="ECO:0000256" key="4">
    <source>
        <dbReference type="ARBA" id="ARBA00035255"/>
    </source>
</evidence>
<dbReference type="GO" id="GO:0003735">
    <property type="term" value="F:structural constituent of ribosome"/>
    <property type="evidence" value="ECO:0007669"/>
    <property type="project" value="InterPro"/>
</dbReference>
<proteinExistence type="inferred from homology"/>
<dbReference type="FunFam" id="3.30.230.10:FF:000004">
    <property type="entry name" value="40S ribosomal protein S2"/>
    <property type="match status" value="1"/>
</dbReference>
<evidence type="ECO:0000256" key="3">
    <source>
        <dbReference type="ARBA" id="ARBA00023274"/>
    </source>
</evidence>
<keyword evidence="3" id="KW-0687">Ribonucleoprotein</keyword>
<dbReference type="GO" id="GO:1990904">
    <property type="term" value="C:ribonucleoprotein complex"/>
    <property type="evidence" value="ECO:0007669"/>
    <property type="project" value="UniProtKB-KW"/>
</dbReference>
<dbReference type="GO" id="GO:0005840">
    <property type="term" value="C:ribosome"/>
    <property type="evidence" value="ECO:0007669"/>
    <property type="project" value="UniProtKB-KW"/>
</dbReference>
<dbReference type="InterPro" id="IPR005324">
    <property type="entry name" value="Ribosomal_uS5_C"/>
</dbReference>
<organism evidence="7 8">
    <name type="scientific">Neotoma lepida</name>
    <name type="common">Desert woodrat</name>
    <dbReference type="NCBI Taxonomy" id="56216"/>
    <lineage>
        <taxon>Eukaryota</taxon>
        <taxon>Metazoa</taxon>
        <taxon>Chordata</taxon>
        <taxon>Craniata</taxon>
        <taxon>Vertebrata</taxon>
        <taxon>Euteleostomi</taxon>
        <taxon>Mammalia</taxon>
        <taxon>Eutheria</taxon>
        <taxon>Euarchontoglires</taxon>
        <taxon>Glires</taxon>
        <taxon>Rodentia</taxon>
        <taxon>Myomorpha</taxon>
        <taxon>Muroidea</taxon>
        <taxon>Cricetidae</taxon>
        <taxon>Neotominae</taxon>
        <taxon>Neotoma</taxon>
    </lineage>
</organism>
<protein>
    <recommendedName>
        <fullName evidence="4">Small ribosomal subunit protein uS5</fullName>
    </recommendedName>
    <alternativeName>
        <fullName evidence="5">40S ribosomal protein S2</fullName>
    </alternativeName>
</protein>
<feature type="non-terminal residue" evidence="7">
    <location>
        <position position="89"/>
    </location>
</feature>
<dbReference type="STRING" id="56216.A0A1A6HZL8"/>
<feature type="non-terminal residue" evidence="7">
    <location>
        <position position="1"/>
    </location>
</feature>
<evidence type="ECO:0000256" key="1">
    <source>
        <dbReference type="ARBA" id="ARBA00008945"/>
    </source>
</evidence>
<keyword evidence="8" id="KW-1185">Reference proteome</keyword>
<accession>A0A1A6HZL8</accession>
<feature type="domain" description="Small ribosomal subunit protein uS5 C-terminal" evidence="6">
    <location>
        <begin position="19"/>
        <end position="83"/>
    </location>
</feature>
<evidence type="ECO:0000259" key="6">
    <source>
        <dbReference type="Pfam" id="PF03719"/>
    </source>
</evidence>
<keyword evidence="2" id="KW-0689">Ribosomal protein</keyword>
<dbReference type="GO" id="GO:0006412">
    <property type="term" value="P:translation"/>
    <property type="evidence" value="ECO:0007669"/>
    <property type="project" value="InterPro"/>
</dbReference>
<dbReference type="EMBL" id="LZPO01006088">
    <property type="protein sequence ID" value="OBS83460.1"/>
    <property type="molecule type" value="Genomic_DNA"/>
</dbReference>
<evidence type="ECO:0000313" key="7">
    <source>
        <dbReference type="EMBL" id="OBS83460.1"/>
    </source>
</evidence>
<dbReference type="AlphaFoldDB" id="A0A1A6HZL8"/>
<comment type="similarity">
    <text evidence="1">Belongs to the universal ribosomal protein uS5 family.</text>
</comment>
<dbReference type="SUPFAM" id="SSF54211">
    <property type="entry name" value="Ribosomal protein S5 domain 2-like"/>
    <property type="match status" value="1"/>
</dbReference>
<gene>
    <name evidence="7" type="ORF">A6R68_22550</name>
</gene>
<dbReference type="Gene3D" id="3.30.230.10">
    <property type="match status" value="1"/>
</dbReference>
<comment type="caution">
    <text evidence="7">The sequence shown here is derived from an EMBL/GenBank/DDBJ whole genome shotgun (WGS) entry which is preliminary data.</text>
</comment>
<evidence type="ECO:0000256" key="5">
    <source>
        <dbReference type="ARBA" id="ARBA00035407"/>
    </source>
</evidence>
<reference evidence="7 8" key="1">
    <citation type="submission" date="2016-06" db="EMBL/GenBank/DDBJ databases">
        <title>The Draft Genome Sequence and Annotation of the Desert Woodrat Neotoma lepida.</title>
        <authorList>
            <person name="Campbell M."/>
            <person name="Oakeson K.F."/>
            <person name="Yandell M."/>
            <person name="Halpert J.R."/>
            <person name="Dearing D."/>
        </authorList>
    </citation>
    <scope>NUCLEOTIDE SEQUENCE [LARGE SCALE GENOMIC DNA]</scope>
    <source>
        <strain evidence="7">417</strain>
        <tissue evidence="7">Liver</tissue>
    </source>
</reference>
<dbReference type="InterPro" id="IPR014721">
    <property type="entry name" value="Ribsml_uS5_D2-typ_fold_subgr"/>
</dbReference>